<dbReference type="NCBIfam" id="TIGR03495">
    <property type="entry name" value="phage_LysB"/>
    <property type="match status" value="1"/>
</dbReference>
<evidence type="ECO:0000313" key="3">
    <source>
        <dbReference type="Proteomes" id="UP000281332"/>
    </source>
</evidence>
<accession>A0A3N4P2K3</accession>
<comment type="caution">
    <text evidence="2">The sequence shown here is derived from an EMBL/GenBank/DDBJ whole genome shotgun (WGS) entry which is preliminary data.</text>
</comment>
<protein>
    <submittedName>
        <fullName evidence="2">LysB family phage lysis regulatory protein</fullName>
    </submittedName>
</protein>
<name>A0A3N4P2K3_9GAMM</name>
<proteinExistence type="predicted"/>
<reference evidence="2 3" key="1">
    <citation type="submission" date="2018-11" db="EMBL/GenBank/DDBJ databases">
        <title>Whole genome sequencing of Pantoea sp. RIT388.</title>
        <authorList>
            <person name="Gan H.M."/>
            <person name="Hudson A.O."/>
        </authorList>
    </citation>
    <scope>NUCLEOTIDE SEQUENCE [LARGE SCALE GENOMIC DNA]</scope>
    <source>
        <strain evidence="2 3">RIT388</strain>
    </source>
</reference>
<feature type="coiled-coil region" evidence="1">
    <location>
        <begin position="23"/>
        <end position="74"/>
    </location>
</feature>
<sequence length="148" mass="16334">MMRLCVALLTLLLLALGVSCWRGAQAREQLREAQRANAALIADLASRERIIARLNQQAQENSAREARLRQQQSEASRLALNREAQIARETHDSQSLRAWSAAALPDDLIRLHRRPAFDNARDYLDWLSAREQLSAAGQPPANAGGSGG</sequence>
<keyword evidence="3" id="KW-1185">Reference proteome</keyword>
<dbReference type="InterPro" id="IPR020000">
    <property type="entry name" value="Phage_P2_LysB"/>
</dbReference>
<keyword evidence="1" id="KW-0175">Coiled coil</keyword>
<dbReference type="EMBL" id="RMVG01000010">
    <property type="protein sequence ID" value="RPD99196.1"/>
    <property type="molecule type" value="Genomic_DNA"/>
</dbReference>
<gene>
    <name evidence="2" type="ORF">BBB56_13645</name>
</gene>
<organism evidence="2 3">
    <name type="scientific">Candidatus Pantoea deserta</name>
    <dbReference type="NCBI Taxonomy" id="1869313"/>
    <lineage>
        <taxon>Bacteria</taxon>
        <taxon>Pseudomonadati</taxon>
        <taxon>Pseudomonadota</taxon>
        <taxon>Gammaproteobacteria</taxon>
        <taxon>Enterobacterales</taxon>
        <taxon>Erwiniaceae</taxon>
        <taxon>Pantoea</taxon>
    </lineage>
</organism>
<dbReference type="PROSITE" id="PS51257">
    <property type="entry name" value="PROKAR_LIPOPROTEIN"/>
    <property type="match status" value="1"/>
</dbReference>
<dbReference type="OrthoDB" id="8658549at2"/>
<dbReference type="Proteomes" id="UP000281332">
    <property type="component" value="Unassembled WGS sequence"/>
</dbReference>
<evidence type="ECO:0000256" key="1">
    <source>
        <dbReference type="SAM" id="Coils"/>
    </source>
</evidence>
<dbReference type="AlphaFoldDB" id="A0A3N4P2K3"/>
<evidence type="ECO:0000313" key="2">
    <source>
        <dbReference type="EMBL" id="RPD99196.1"/>
    </source>
</evidence>